<evidence type="ECO:0000256" key="4">
    <source>
        <dbReference type="ARBA" id="ARBA00022692"/>
    </source>
</evidence>
<dbReference type="EMBL" id="NXGX01000001">
    <property type="protein sequence ID" value="PKR59964.1"/>
    <property type="molecule type" value="Genomic_DNA"/>
</dbReference>
<feature type="transmembrane region" description="Helical" evidence="7">
    <location>
        <begin position="227"/>
        <end position="249"/>
    </location>
</feature>
<feature type="transmembrane region" description="Helical" evidence="7">
    <location>
        <begin position="12"/>
        <end position="35"/>
    </location>
</feature>
<feature type="transmembrane region" description="Helical" evidence="7">
    <location>
        <begin position="295"/>
        <end position="318"/>
    </location>
</feature>
<feature type="transmembrane region" description="Helical" evidence="7">
    <location>
        <begin position="117"/>
        <end position="139"/>
    </location>
</feature>
<gene>
    <name evidence="8" type="ORF">COO92_00900</name>
</gene>
<evidence type="ECO:0000313" key="9">
    <source>
        <dbReference type="Proteomes" id="UP000233332"/>
    </source>
</evidence>
<keyword evidence="3" id="KW-1003">Cell membrane</keyword>
<evidence type="ECO:0000256" key="5">
    <source>
        <dbReference type="ARBA" id="ARBA00022989"/>
    </source>
</evidence>
<comment type="subcellular location">
    <subcellularLocation>
        <location evidence="1">Cell membrane</location>
        <topology evidence="1">Multi-pass membrane protein</topology>
    </subcellularLocation>
</comment>
<evidence type="ECO:0000313" key="8">
    <source>
        <dbReference type="EMBL" id="PKR59964.1"/>
    </source>
</evidence>
<dbReference type="Pfam" id="PF03773">
    <property type="entry name" value="ArsP_1"/>
    <property type="match status" value="1"/>
</dbReference>
<name>A0A2N3LAX8_9PROT</name>
<keyword evidence="6 7" id="KW-0472">Membrane</keyword>
<keyword evidence="5 7" id="KW-1133">Transmembrane helix</keyword>
<dbReference type="PANTHER" id="PTHR42775:SF1">
    <property type="entry name" value="PERMEASE RV2963-RELATED"/>
    <property type="match status" value="1"/>
</dbReference>
<dbReference type="RefSeq" id="WP_101299082.1">
    <property type="nucleotide sequence ID" value="NZ_NXGX01000001.1"/>
</dbReference>
<feature type="transmembrane region" description="Helical" evidence="7">
    <location>
        <begin position="87"/>
        <end position="111"/>
    </location>
</feature>
<evidence type="ECO:0000256" key="7">
    <source>
        <dbReference type="SAM" id="Phobius"/>
    </source>
</evidence>
<keyword evidence="4 7" id="KW-0812">Transmembrane</keyword>
<dbReference type="GO" id="GO:0005886">
    <property type="term" value="C:plasma membrane"/>
    <property type="evidence" value="ECO:0007669"/>
    <property type="project" value="UniProtKB-SubCell"/>
</dbReference>
<organism evidence="8 9">
    <name type="scientific">Thalassospira lohafexi</name>
    <dbReference type="NCBI Taxonomy" id="744227"/>
    <lineage>
        <taxon>Bacteria</taxon>
        <taxon>Pseudomonadati</taxon>
        <taxon>Pseudomonadota</taxon>
        <taxon>Alphaproteobacteria</taxon>
        <taxon>Rhodospirillales</taxon>
        <taxon>Thalassospiraceae</taxon>
        <taxon>Thalassospira</taxon>
    </lineage>
</organism>
<feature type="transmembrane region" description="Helical" evidence="7">
    <location>
        <begin position="55"/>
        <end position="75"/>
    </location>
</feature>
<evidence type="ECO:0000256" key="2">
    <source>
        <dbReference type="ARBA" id="ARBA00006386"/>
    </source>
</evidence>
<comment type="caution">
    <text evidence="8">The sequence shown here is derived from an EMBL/GenBank/DDBJ whole genome shotgun (WGS) entry which is preliminary data.</text>
</comment>
<sequence length="421" mass="45881">MPLLDQYANGVITAIGFFWNALWAFVLGYAISAAIQVFVPKKRLTHQMGDANLRSVSLAGLFGAVSSSCSFAALSAARSLFQKGAHFIATVAFMFASTNLVIELGVLIFLFLGWEYLAAELVGGILMIAISALLIRLTYPEKLINAAKKHADNASNQDEEDFDWKKRIKSLKGWQQVGTRFAMEWQMVWREILIGFTIAGFIAVFVPNQVWQTLFMADAASGDQANMPFLVVLENALIAPFVAAATFIGSMGNIPLATVLSAGGVSFAGIMGFIYSDLMVPPLVKVNARYYGWKAALYIAAIMYASIVVTALTLHYAYAVIGIIPEGSRDIAEVSAFGINYTFFLNLAAFALAGLLLWLRYRDQHAASETSDHNDHEHDHHSGHQHHDHGSSSLWSFKNILILAVLIALAGGLIIKAALTL</sequence>
<dbReference type="PANTHER" id="PTHR42775">
    <property type="entry name" value="PERMEASE RV2963-RELATED"/>
    <property type="match status" value="1"/>
</dbReference>
<accession>A0A2N3LAX8</accession>
<dbReference type="Proteomes" id="UP000233332">
    <property type="component" value="Unassembled WGS sequence"/>
</dbReference>
<dbReference type="InterPro" id="IPR053166">
    <property type="entry name" value="UPF0718_permease"/>
</dbReference>
<evidence type="ECO:0000256" key="3">
    <source>
        <dbReference type="ARBA" id="ARBA00022475"/>
    </source>
</evidence>
<feature type="transmembrane region" description="Helical" evidence="7">
    <location>
        <begin position="188"/>
        <end position="207"/>
    </location>
</feature>
<feature type="transmembrane region" description="Helical" evidence="7">
    <location>
        <begin position="256"/>
        <end position="275"/>
    </location>
</feature>
<comment type="similarity">
    <text evidence="2">Belongs to the UPF0718 family.</text>
</comment>
<dbReference type="AlphaFoldDB" id="A0A2N3LAX8"/>
<evidence type="ECO:0000256" key="6">
    <source>
        <dbReference type="ARBA" id="ARBA00023136"/>
    </source>
</evidence>
<dbReference type="InterPro" id="IPR005524">
    <property type="entry name" value="DUF318"/>
</dbReference>
<proteinExistence type="inferred from homology"/>
<reference evidence="8 9" key="1">
    <citation type="submission" date="2017-09" db="EMBL/GenBank/DDBJ databases">
        <title>Biodiversity and function of Thalassospira species in the particle-attached aromatic-hydrocarbon-degrading consortia from the surface seawater of the China South Sea.</title>
        <authorList>
            <person name="Dong C."/>
            <person name="Lai Q."/>
            <person name="Shao Z."/>
        </authorList>
    </citation>
    <scope>NUCLEOTIDE SEQUENCE [LARGE SCALE GENOMIC DNA]</scope>
    <source>
        <strain evidence="8 9">139Z-12</strain>
    </source>
</reference>
<keyword evidence="9" id="KW-1185">Reference proteome</keyword>
<evidence type="ECO:0000256" key="1">
    <source>
        <dbReference type="ARBA" id="ARBA00004651"/>
    </source>
</evidence>
<feature type="transmembrane region" description="Helical" evidence="7">
    <location>
        <begin position="400"/>
        <end position="419"/>
    </location>
</feature>
<protein>
    <submittedName>
        <fullName evidence="8">Permease</fullName>
    </submittedName>
</protein>
<feature type="transmembrane region" description="Helical" evidence="7">
    <location>
        <begin position="339"/>
        <end position="359"/>
    </location>
</feature>